<dbReference type="AlphaFoldDB" id="A0AB36JBC7"/>
<gene>
    <name evidence="1" type="ORF">BSK47_16035</name>
</gene>
<reference evidence="1 2" key="1">
    <citation type="submission" date="2016-10" db="EMBL/GenBank/DDBJ databases">
        <title>Paenibacillus species isolates.</title>
        <authorList>
            <person name="Beno S.M."/>
        </authorList>
    </citation>
    <scope>NUCLEOTIDE SEQUENCE [LARGE SCALE GENOMIC DNA]</scope>
    <source>
        <strain evidence="1 2">FSL H7-0918</strain>
    </source>
</reference>
<comment type="caution">
    <text evidence="1">The sequence shown here is derived from an EMBL/GenBank/DDBJ whole genome shotgun (WGS) entry which is preliminary data.</text>
</comment>
<sequence>MAKVRDAMYMQRLVNKRELIPIFESYELQIYRKLEEVDHLLALVSSEAVTCGVKAEHCREYIRTNVTDMIDQIAEKREKEWRSRSRKVK</sequence>
<dbReference type="RefSeq" id="WP_076135741.1">
    <property type="nucleotide sequence ID" value="NZ_MPTO01000013.1"/>
</dbReference>
<dbReference type="Proteomes" id="UP000187323">
    <property type="component" value="Unassembled WGS sequence"/>
</dbReference>
<evidence type="ECO:0000313" key="1">
    <source>
        <dbReference type="EMBL" id="OME19545.1"/>
    </source>
</evidence>
<organism evidence="1 2">
    <name type="scientific">Paenibacillus odorifer</name>
    <dbReference type="NCBI Taxonomy" id="189426"/>
    <lineage>
        <taxon>Bacteria</taxon>
        <taxon>Bacillati</taxon>
        <taxon>Bacillota</taxon>
        <taxon>Bacilli</taxon>
        <taxon>Bacillales</taxon>
        <taxon>Paenibacillaceae</taxon>
        <taxon>Paenibacillus</taxon>
    </lineage>
</organism>
<accession>A0AB36JBC7</accession>
<dbReference type="EMBL" id="MPTO01000013">
    <property type="protein sequence ID" value="OME19545.1"/>
    <property type="molecule type" value="Genomic_DNA"/>
</dbReference>
<proteinExistence type="predicted"/>
<name>A0AB36JBC7_9BACL</name>
<protein>
    <submittedName>
        <fullName evidence="1">Uncharacterized protein</fullName>
    </submittedName>
</protein>
<evidence type="ECO:0000313" key="2">
    <source>
        <dbReference type="Proteomes" id="UP000187323"/>
    </source>
</evidence>